<evidence type="ECO:0000256" key="4">
    <source>
        <dbReference type="ARBA" id="ARBA00022723"/>
    </source>
</evidence>
<keyword evidence="3" id="KW-0645">Protease</keyword>
<dbReference type="GO" id="GO:0016805">
    <property type="term" value="F:dipeptidase activity"/>
    <property type="evidence" value="ECO:0007669"/>
    <property type="project" value="UniProtKB-KW"/>
</dbReference>
<dbReference type="InterPro" id="IPR002933">
    <property type="entry name" value="Peptidase_M20"/>
</dbReference>
<dbReference type="RefSeq" id="WP_018665700.1">
    <property type="nucleotide sequence ID" value="NZ_HF952032.1"/>
</dbReference>
<name>R7RUL4_9CLOT</name>
<dbReference type="SUPFAM" id="SSF55031">
    <property type="entry name" value="Bacterial exopeptidase dimerisation domain"/>
    <property type="match status" value="1"/>
</dbReference>
<evidence type="ECO:0000256" key="8">
    <source>
        <dbReference type="ARBA" id="ARBA00023049"/>
    </source>
</evidence>
<keyword evidence="4" id="KW-0479">Metal-binding</keyword>
<comment type="caution">
    <text evidence="10">The sequence shown here is derived from an EMBL/GenBank/DDBJ whole genome shotgun (WGS) entry which is preliminary data.</text>
</comment>
<evidence type="ECO:0000256" key="2">
    <source>
        <dbReference type="ARBA" id="ARBA00006247"/>
    </source>
</evidence>
<evidence type="ECO:0000313" key="11">
    <source>
        <dbReference type="Proteomes" id="UP000014923"/>
    </source>
</evidence>
<keyword evidence="6" id="KW-0862">Zinc</keyword>
<keyword evidence="5" id="KW-0378">Hydrolase</keyword>
<evidence type="ECO:0000313" key="10">
    <source>
        <dbReference type="EMBL" id="CDF59123.1"/>
    </source>
</evidence>
<accession>R7RUL4</accession>
<keyword evidence="8" id="KW-0482">Metalloprotease</keyword>
<dbReference type="Pfam" id="PF01546">
    <property type="entry name" value="Peptidase_M20"/>
    <property type="match status" value="1"/>
</dbReference>
<organism evidence="10 11">
    <name type="scientific">Thermobrachium celere DSM 8682</name>
    <dbReference type="NCBI Taxonomy" id="941824"/>
    <lineage>
        <taxon>Bacteria</taxon>
        <taxon>Bacillati</taxon>
        <taxon>Bacillota</taxon>
        <taxon>Clostridia</taxon>
        <taxon>Eubacteriales</taxon>
        <taxon>Clostridiaceae</taxon>
        <taxon>Thermobrachium</taxon>
    </lineage>
</organism>
<evidence type="ECO:0000256" key="1">
    <source>
        <dbReference type="ARBA" id="ARBA00001947"/>
    </source>
</evidence>
<evidence type="ECO:0000256" key="5">
    <source>
        <dbReference type="ARBA" id="ARBA00022801"/>
    </source>
</evidence>
<evidence type="ECO:0000256" key="3">
    <source>
        <dbReference type="ARBA" id="ARBA00022670"/>
    </source>
</evidence>
<dbReference type="OrthoDB" id="9761532at2"/>
<dbReference type="Pfam" id="PF07687">
    <property type="entry name" value="M20_dimer"/>
    <property type="match status" value="1"/>
</dbReference>
<dbReference type="GO" id="GO:0006526">
    <property type="term" value="P:L-arginine biosynthetic process"/>
    <property type="evidence" value="ECO:0007669"/>
    <property type="project" value="TreeGrafter"/>
</dbReference>
<dbReference type="GO" id="GO:0006508">
    <property type="term" value="P:proteolysis"/>
    <property type="evidence" value="ECO:0007669"/>
    <property type="project" value="UniProtKB-KW"/>
</dbReference>
<dbReference type="InterPro" id="IPR036264">
    <property type="entry name" value="Bact_exopeptidase_dim_dom"/>
</dbReference>
<dbReference type="eggNOG" id="COG0624">
    <property type="taxonomic scope" value="Bacteria"/>
</dbReference>
<evidence type="ECO:0000256" key="7">
    <source>
        <dbReference type="ARBA" id="ARBA00022997"/>
    </source>
</evidence>
<dbReference type="InterPro" id="IPR011650">
    <property type="entry name" value="Peptidase_M20_dimer"/>
</dbReference>
<dbReference type="GO" id="GO:0008270">
    <property type="term" value="F:zinc ion binding"/>
    <property type="evidence" value="ECO:0007669"/>
    <property type="project" value="InterPro"/>
</dbReference>
<dbReference type="GO" id="GO:0008237">
    <property type="term" value="F:metallopeptidase activity"/>
    <property type="evidence" value="ECO:0007669"/>
    <property type="project" value="UniProtKB-KW"/>
</dbReference>
<gene>
    <name evidence="10" type="ORF">TCEL_02191</name>
</gene>
<dbReference type="PANTHER" id="PTHR43808">
    <property type="entry name" value="ACETYLORNITHINE DEACETYLASE"/>
    <property type="match status" value="1"/>
</dbReference>
<dbReference type="AlphaFoldDB" id="R7RUL4"/>
<dbReference type="Gene3D" id="3.30.70.360">
    <property type="match status" value="2"/>
</dbReference>
<dbReference type="NCBIfam" id="TIGR01887">
    <property type="entry name" value="dipeptidaselike"/>
    <property type="match status" value="1"/>
</dbReference>
<feature type="domain" description="Peptidase M20 dimerisation" evidence="9">
    <location>
        <begin position="247"/>
        <end position="316"/>
    </location>
</feature>
<dbReference type="InterPro" id="IPR050072">
    <property type="entry name" value="Peptidase_M20A"/>
</dbReference>
<comment type="similarity">
    <text evidence="2">Belongs to the peptidase M20A family.</text>
</comment>
<keyword evidence="11" id="KW-1185">Reference proteome</keyword>
<dbReference type="EMBL" id="CAVN010000132">
    <property type="protein sequence ID" value="CDF59123.1"/>
    <property type="molecule type" value="Genomic_DNA"/>
</dbReference>
<evidence type="ECO:0000259" key="9">
    <source>
        <dbReference type="Pfam" id="PF07687"/>
    </source>
</evidence>
<dbReference type="HOGENOM" id="CLU_031786_0_0_9"/>
<dbReference type="GO" id="GO:0008777">
    <property type="term" value="F:acetylornithine deacetylase activity"/>
    <property type="evidence" value="ECO:0007669"/>
    <property type="project" value="TreeGrafter"/>
</dbReference>
<comment type="cofactor">
    <cofactor evidence="1">
        <name>Zn(2+)</name>
        <dbReference type="ChEBI" id="CHEBI:29105"/>
    </cofactor>
</comment>
<proteinExistence type="inferred from homology"/>
<evidence type="ECO:0000256" key="6">
    <source>
        <dbReference type="ARBA" id="ARBA00022833"/>
    </source>
</evidence>
<dbReference type="PANTHER" id="PTHR43808:SF31">
    <property type="entry name" value="N-ACETYL-L-CITRULLINE DEACETYLASE"/>
    <property type="match status" value="1"/>
</dbReference>
<dbReference type="SUPFAM" id="SSF53187">
    <property type="entry name" value="Zn-dependent exopeptidases"/>
    <property type="match status" value="1"/>
</dbReference>
<keyword evidence="7" id="KW-0224">Dipeptidase</keyword>
<sequence length="462" mass="52448">MDINFQIDKYKDKIIKDTMNLIDIPSISSNKIALNEALHYVINIAKDMGFKAYTVLDDRIGIVEYGDGEETLGILVHVDVVPEGDLNLWRINPFKSVIENGYILGRGAVDDKGPVISSLYAMKIVKDLGILPSKKVVLIIGTQEEVEWTDIRDFINNYPIPSYGFTPDGEFPMTNREKGYADVELVFKNDNSNILEITSGNSTNSIPDKAVAKVSMDYNLLESYLLNYKKNHPNEDISIEKLKDHCVIVAKGLAVHSAYPEKGINAISIICNFIKGFIENNHLINFISDILYNDFYGSKMGLLSNSEFYEGEYVGKNVISPTMLKTEGNKYKLICNLRTSYFTRKQDIYNAFNIIKDKYNFEFRFIDYLDPIYVNKNKKFIKALSDAYEKHSGLRCEYNLAHGTSYAKAIPNFVSFGPIFPNDEDTSHEVNEKISIENLLKCTKIYAQSIANIILSKESFID</sequence>
<reference evidence="10" key="1">
    <citation type="submission" date="2013-03" db="EMBL/GenBank/DDBJ databases">
        <title>Draft genome sequence of the hydrogen-ethanol-producing anaerobic alkalithermophilic Caloramator celere.</title>
        <authorList>
            <person name="Ciranna A."/>
            <person name="Larjo A."/>
            <person name="Kivisto A."/>
            <person name="Santala V."/>
            <person name="Roos C."/>
            <person name="Karp M."/>
        </authorList>
    </citation>
    <scope>NUCLEOTIDE SEQUENCE [LARGE SCALE GENOMIC DNA]</scope>
    <source>
        <strain evidence="10">DSM 8682</strain>
    </source>
</reference>
<protein>
    <submittedName>
        <fullName evidence="10">Acetylornithine deacetylase/Succinyl-diaminopimelate desuccinylase and related deacylases</fullName>
    </submittedName>
</protein>
<dbReference type="InterPro" id="IPR010964">
    <property type="entry name" value="M20A_pepV-rel"/>
</dbReference>
<dbReference type="Proteomes" id="UP000014923">
    <property type="component" value="Unassembled WGS sequence"/>
</dbReference>
<dbReference type="Gene3D" id="3.40.630.10">
    <property type="entry name" value="Zn peptidases"/>
    <property type="match status" value="1"/>
</dbReference>